<protein>
    <submittedName>
        <fullName evidence="1">Uncharacterized protein</fullName>
    </submittedName>
</protein>
<dbReference type="Proteomes" id="UP000676336">
    <property type="component" value="Unassembled WGS sequence"/>
</dbReference>
<sequence>MLLYFKRTASHRKRPFTKVYARKTAIVSWIVYDHRKRPFTVIFDSRL</sequence>
<organism evidence="1 2">
    <name type="scientific">Rotaria magnacalcarata</name>
    <dbReference type="NCBI Taxonomy" id="392030"/>
    <lineage>
        <taxon>Eukaryota</taxon>
        <taxon>Metazoa</taxon>
        <taxon>Spiralia</taxon>
        <taxon>Gnathifera</taxon>
        <taxon>Rotifera</taxon>
        <taxon>Eurotatoria</taxon>
        <taxon>Bdelloidea</taxon>
        <taxon>Philodinida</taxon>
        <taxon>Philodinidae</taxon>
        <taxon>Rotaria</taxon>
    </lineage>
</organism>
<evidence type="ECO:0000313" key="2">
    <source>
        <dbReference type="Proteomes" id="UP000676336"/>
    </source>
</evidence>
<evidence type="ECO:0000313" key="1">
    <source>
        <dbReference type="EMBL" id="CAF5198310.1"/>
    </source>
</evidence>
<proteinExistence type="predicted"/>
<dbReference type="AlphaFoldDB" id="A0A8S3II52"/>
<name>A0A8S3II52_9BILA</name>
<reference evidence="1" key="1">
    <citation type="submission" date="2021-02" db="EMBL/GenBank/DDBJ databases">
        <authorList>
            <person name="Nowell W R."/>
        </authorList>
    </citation>
    <scope>NUCLEOTIDE SEQUENCE</scope>
</reference>
<dbReference type="EMBL" id="CAJOBI010330870">
    <property type="protein sequence ID" value="CAF5198310.1"/>
    <property type="molecule type" value="Genomic_DNA"/>
</dbReference>
<feature type="non-terminal residue" evidence="1">
    <location>
        <position position="47"/>
    </location>
</feature>
<comment type="caution">
    <text evidence="1">The sequence shown here is derived from an EMBL/GenBank/DDBJ whole genome shotgun (WGS) entry which is preliminary data.</text>
</comment>
<gene>
    <name evidence="1" type="ORF">SMN809_LOCUS74765</name>
</gene>
<accession>A0A8S3II52</accession>